<proteinExistence type="predicted"/>
<feature type="domain" description="ABC transporter" evidence="1">
    <location>
        <begin position="51"/>
        <end position="84"/>
    </location>
</feature>
<dbReference type="Pfam" id="PF00005">
    <property type="entry name" value="ABC_tran"/>
    <property type="match status" value="1"/>
</dbReference>
<dbReference type="EMBL" id="JAPWTJ010000066">
    <property type="protein sequence ID" value="KAJ8983673.1"/>
    <property type="molecule type" value="Genomic_DNA"/>
</dbReference>
<evidence type="ECO:0000313" key="3">
    <source>
        <dbReference type="Proteomes" id="UP001162164"/>
    </source>
</evidence>
<dbReference type="Proteomes" id="UP001162164">
    <property type="component" value="Unassembled WGS sequence"/>
</dbReference>
<sequence length="90" mass="9994">MKRIEKFLTCDEIESNETEKIENGINGVEDKTSRVYDNKEIGWENTTENILEDVSIQAASSQLIAIVGPVGAGKTTLLHVILKEIVSYGR</sequence>
<protein>
    <recommendedName>
        <fullName evidence="1">ABC transporter domain-containing protein</fullName>
    </recommendedName>
</protein>
<dbReference type="InterPro" id="IPR003439">
    <property type="entry name" value="ABC_transporter-like_ATP-bd"/>
</dbReference>
<gene>
    <name evidence="2" type="ORF">NQ317_003461</name>
</gene>
<comment type="caution">
    <text evidence="2">The sequence shown here is derived from an EMBL/GenBank/DDBJ whole genome shotgun (WGS) entry which is preliminary data.</text>
</comment>
<dbReference type="SUPFAM" id="SSF52540">
    <property type="entry name" value="P-loop containing nucleoside triphosphate hydrolases"/>
    <property type="match status" value="1"/>
</dbReference>
<keyword evidence="3" id="KW-1185">Reference proteome</keyword>
<reference evidence="2" key="1">
    <citation type="journal article" date="2023" name="Insect Mol. Biol.">
        <title>Genome sequencing provides insights into the evolution of gene families encoding plant cell wall-degrading enzymes in longhorned beetles.</title>
        <authorList>
            <person name="Shin N.R."/>
            <person name="Okamura Y."/>
            <person name="Kirsch R."/>
            <person name="Pauchet Y."/>
        </authorList>
    </citation>
    <scope>NUCLEOTIDE SEQUENCE</scope>
    <source>
        <strain evidence="2">MMC_N1</strain>
    </source>
</reference>
<organism evidence="2 3">
    <name type="scientific">Molorchus minor</name>
    <dbReference type="NCBI Taxonomy" id="1323400"/>
    <lineage>
        <taxon>Eukaryota</taxon>
        <taxon>Metazoa</taxon>
        <taxon>Ecdysozoa</taxon>
        <taxon>Arthropoda</taxon>
        <taxon>Hexapoda</taxon>
        <taxon>Insecta</taxon>
        <taxon>Pterygota</taxon>
        <taxon>Neoptera</taxon>
        <taxon>Endopterygota</taxon>
        <taxon>Coleoptera</taxon>
        <taxon>Polyphaga</taxon>
        <taxon>Cucujiformia</taxon>
        <taxon>Chrysomeloidea</taxon>
        <taxon>Cerambycidae</taxon>
        <taxon>Lamiinae</taxon>
        <taxon>Monochamini</taxon>
        <taxon>Molorchus</taxon>
    </lineage>
</organism>
<name>A0ABQ9JZB2_9CUCU</name>
<dbReference type="Gene3D" id="3.40.50.300">
    <property type="entry name" value="P-loop containing nucleotide triphosphate hydrolases"/>
    <property type="match status" value="1"/>
</dbReference>
<evidence type="ECO:0000313" key="2">
    <source>
        <dbReference type="EMBL" id="KAJ8983673.1"/>
    </source>
</evidence>
<evidence type="ECO:0000259" key="1">
    <source>
        <dbReference type="Pfam" id="PF00005"/>
    </source>
</evidence>
<accession>A0ABQ9JZB2</accession>
<dbReference type="InterPro" id="IPR027417">
    <property type="entry name" value="P-loop_NTPase"/>
</dbReference>